<gene>
    <name evidence="4" type="ORF">FHS19_006392</name>
</gene>
<dbReference type="Pfam" id="PF03969">
    <property type="entry name" value="AFG1_ATPase"/>
    <property type="match status" value="1"/>
</dbReference>
<dbReference type="PANTHER" id="PTHR30050:SF8">
    <property type="entry name" value="PRIMOSOMAL PROTEIN DNAI"/>
    <property type="match status" value="1"/>
</dbReference>
<dbReference type="SMART" id="SM00382">
    <property type="entry name" value="AAA"/>
    <property type="match status" value="1"/>
</dbReference>
<feature type="domain" description="AAA+ ATPase" evidence="3">
    <location>
        <begin position="165"/>
        <end position="311"/>
    </location>
</feature>
<evidence type="ECO:0000256" key="2">
    <source>
        <dbReference type="ARBA" id="ARBA00022840"/>
    </source>
</evidence>
<dbReference type="SUPFAM" id="SSF52540">
    <property type="entry name" value="P-loop containing nucleoside triphosphate hydrolases"/>
    <property type="match status" value="1"/>
</dbReference>
<dbReference type="NCBIfam" id="NF006505">
    <property type="entry name" value="PRK08939.1"/>
    <property type="match status" value="1"/>
</dbReference>
<dbReference type="InterPro" id="IPR009928">
    <property type="entry name" value="DnaI_N"/>
</dbReference>
<dbReference type="PANTHER" id="PTHR30050">
    <property type="entry name" value="CHROMOSOMAL REPLICATION INITIATOR PROTEIN DNAA"/>
    <property type="match status" value="1"/>
</dbReference>
<name>A0A839U2J0_9BACL</name>
<protein>
    <submittedName>
        <fullName evidence="4">Primosomal protein DnaI</fullName>
    </submittedName>
</protein>
<evidence type="ECO:0000313" key="4">
    <source>
        <dbReference type="EMBL" id="MBB3131669.1"/>
    </source>
</evidence>
<dbReference type="RefSeq" id="WP_183586860.1">
    <property type="nucleotide sequence ID" value="NZ_JACHXJ010000007.1"/>
</dbReference>
<sequence length="318" mass="36669">MDSLGQLLKQMRGPSFIQRSQEIADELLRDPAVRGLRQEHPELEESLLRMNVTRLYQFAADRRHCERCPGLERCPNDFQGHYSKLEVEVVNGITELVERKVPCALQTAKQQEDQIKKRIRSFYVDERALSEGYNEVEIMGKDRNRAPAVNQVFRYIRDVRENGLPNKGLYLYGSFGTGKTFLMSYLLHELAITGHTGVIVYMPDFVEDLKGMLSDNVKLKETVELMKACDLLIFDDIGAENLSPWVRDHVLGSILNYRMNRKPTFYTSNYALDGLEKHLSFTNKDGEEGHKGQRLMDRIAPFVDVVHLHGENQRHRQG</sequence>
<reference evidence="4 5" key="1">
    <citation type="submission" date="2020-08" db="EMBL/GenBank/DDBJ databases">
        <title>Genomic Encyclopedia of Type Strains, Phase III (KMG-III): the genomes of soil and plant-associated and newly described type strains.</title>
        <authorList>
            <person name="Whitman W."/>
        </authorList>
    </citation>
    <scope>NUCLEOTIDE SEQUENCE [LARGE SCALE GENOMIC DNA]</scope>
    <source>
        <strain evidence="4 5">CECT 5831</strain>
    </source>
</reference>
<dbReference type="GO" id="GO:0006260">
    <property type="term" value="P:DNA replication"/>
    <property type="evidence" value="ECO:0007669"/>
    <property type="project" value="TreeGrafter"/>
</dbReference>
<comment type="caution">
    <text evidence="4">The sequence shown here is derived from an EMBL/GenBank/DDBJ whole genome shotgun (WGS) entry which is preliminary data.</text>
</comment>
<proteinExistence type="predicted"/>
<dbReference type="Pfam" id="PF07319">
    <property type="entry name" value="DnaI_N"/>
    <property type="match status" value="1"/>
</dbReference>
<dbReference type="InterPro" id="IPR027417">
    <property type="entry name" value="P-loop_NTPase"/>
</dbReference>
<dbReference type="GO" id="GO:0005524">
    <property type="term" value="F:ATP binding"/>
    <property type="evidence" value="ECO:0007669"/>
    <property type="project" value="InterPro"/>
</dbReference>
<evidence type="ECO:0000313" key="5">
    <source>
        <dbReference type="Proteomes" id="UP000517523"/>
    </source>
</evidence>
<evidence type="ECO:0000259" key="3">
    <source>
        <dbReference type="SMART" id="SM00382"/>
    </source>
</evidence>
<keyword evidence="2" id="KW-0067">ATP-binding</keyword>
<dbReference type="InterPro" id="IPR003593">
    <property type="entry name" value="AAA+_ATPase"/>
</dbReference>
<organism evidence="4 5">
    <name type="scientific">Paenibacillus rhizosphaerae</name>
    <dbReference type="NCBI Taxonomy" id="297318"/>
    <lineage>
        <taxon>Bacteria</taxon>
        <taxon>Bacillati</taxon>
        <taxon>Bacillota</taxon>
        <taxon>Bacilli</taxon>
        <taxon>Bacillales</taxon>
        <taxon>Paenibacillaceae</taxon>
        <taxon>Paenibacillus</taxon>
    </lineage>
</organism>
<dbReference type="InterPro" id="IPR005654">
    <property type="entry name" value="ATPase_AFG1-like"/>
</dbReference>
<keyword evidence="1" id="KW-0547">Nucleotide-binding</keyword>
<accession>A0A839U2J0</accession>
<evidence type="ECO:0000256" key="1">
    <source>
        <dbReference type="ARBA" id="ARBA00022741"/>
    </source>
</evidence>
<dbReference type="Gene3D" id="3.40.50.300">
    <property type="entry name" value="P-loop containing nucleotide triphosphate hydrolases"/>
    <property type="match status" value="1"/>
</dbReference>
<dbReference type="Proteomes" id="UP000517523">
    <property type="component" value="Unassembled WGS sequence"/>
</dbReference>
<dbReference type="CDD" id="cd00009">
    <property type="entry name" value="AAA"/>
    <property type="match status" value="1"/>
</dbReference>
<dbReference type="AlphaFoldDB" id="A0A839U2J0"/>
<dbReference type="EMBL" id="JACHXJ010000007">
    <property type="protein sequence ID" value="MBB3131669.1"/>
    <property type="molecule type" value="Genomic_DNA"/>
</dbReference>